<dbReference type="AlphaFoldDB" id="A0A1I2I3C0"/>
<dbReference type="RefSeq" id="WP_093919958.1">
    <property type="nucleotide sequence ID" value="NZ_FONW01000005.1"/>
</dbReference>
<dbReference type="PROSITE" id="PS51257">
    <property type="entry name" value="PROKAR_LIPOPROTEIN"/>
    <property type="match status" value="1"/>
</dbReference>
<organism evidence="1 2">
    <name type="scientific">Sunxiuqinia elliptica</name>
    <dbReference type="NCBI Taxonomy" id="655355"/>
    <lineage>
        <taxon>Bacteria</taxon>
        <taxon>Pseudomonadati</taxon>
        <taxon>Bacteroidota</taxon>
        <taxon>Bacteroidia</taxon>
        <taxon>Marinilabiliales</taxon>
        <taxon>Prolixibacteraceae</taxon>
        <taxon>Sunxiuqinia</taxon>
    </lineage>
</organism>
<sequence>MKSKSVVLVSLLVLFLSGCIVFSFYPLYTEEDLFPNDLLVGEWIDADSTTWEFDFNYFGKPVLENRDSTAFILRMKEKDSQEFSKQEFLVRVIELGGHYFLDFYMEEYLKENDLTFFDLHLMPVHTFAKLELDGDDAKISWFSSAWLEELIEQNRTHIRYENNGDHILLTAKPQELQEFVVRYVNAPDAFDDGLSASLHRIAN</sequence>
<keyword evidence="2" id="KW-1185">Reference proteome</keyword>
<dbReference type="Proteomes" id="UP000198964">
    <property type="component" value="Unassembled WGS sequence"/>
</dbReference>
<accession>A0A1I2I3C0</accession>
<evidence type="ECO:0000313" key="1">
    <source>
        <dbReference type="EMBL" id="SFF35406.1"/>
    </source>
</evidence>
<name>A0A1I2I3C0_9BACT</name>
<reference evidence="1 2" key="1">
    <citation type="submission" date="2016-10" db="EMBL/GenBank/DDBJ databases">
        <authorList>
            <person name="de Groot N.N."/>
        </authorList>
    </citation>
    <scope>NUCLEOTIDE SEQUENCE [LARGE SCALE GENOMIC DNA]</scope>
    <source>
        <strain evidence="1 2">CGMCC 1.9156</strain>
    </source>
</reference>
<evidence type="ECO:0000313" key="2">
    <source>
        <dbReference type="Proteomes" id="UP000198964"/>
    </source>
</evidence>
<evidence type="ECO:0008006" key="3">
    <source>
        <dbReference type="Google" id="ProtNLM"/>
    </source>
</evidence>
<proteinExistence type="predicted"/>
<gene>
    <name evidence="1" type="ORF">SAMN05216283_10539</name>
</gene>
<dbReference type="EMBL" id="FONW01000005">
    <property type="protein sequence ID" value="SFF35406.1"/>
    <property type="molecule type" value="Genomic_DNA"/>
</dbReference>
<protein>
    <recommendedName>
        <fullName evidence="3">Lipoprotein</fullName>
    </recommendedName>
</protein>